<dbReference type="GO" id="GO:0005737">
    <property type="term" value="C:cytoplasm"/>
    <property type="evidence" value="ECO:0007669"/>
    <property type="project" value="TreeGrafter"/>
</dbReference>
<dbReference type="EMBL" id="QZWG01000009">
    <property type="protein sequence ID" value="RZB90180.1"/>
    <property type="molecule type" value="Genomic_DNA"/>
</dbReference>
<dbReference type="PANTHER" id="PTHR31807">
    <property type="entry name" value="AUGMIN FAMILY MEMBER"/>
    <property type="match status" value="1"/>
</dbReference>
<feature type="compositionally biased region" description="Gly residues" evidence="2">
    <location>
        <begin position="201"/>
        <end position="214"/>
    </location>
</feature>
<dbReference type="GO" id="GO:0051225">
    <property type="term" value="P:spindle assembly"/>
    <property type="evidence" value="ECO:0007669"/>
    <property type="project" value="TreeGrafter"/>
</dbReference>
<accession>A0A445IVW5</accession>
<sequence>MVQVQIMPEQNSDSAAPPPPPPPPHNRRPRVREVSSRFMSPSVPRRPRSELDPDENSETPFPIISQRKQTQTPQQRSMKIFKENNNNGHEHVAPHPHPSKSCSGRIGTPCVSRPGTPTPSVYVSSRYRQTQQQHHHHHNNHHHHRFVNGMASAAEKLMQASGLNQAKSSNDSGVNSSIQSLPELGEREMLLQSNLSVGEKIGSGNGGGGGGGGDLKFHHPSPLSRSVTLPSSGGENKPPSSVAKQHGSGGNQLTKSGGGLSLPPVPPQCGRPAVDVRKGKKGSSQQEDVHSLRLLYNRYLQWRFANAKAHSTMKAQQTEIQVVSSMIIILWMDKREDTREGCLIMSKKKALYSQAMRISEMRDSVNKKRIELELLQKSKILSTILEPQIPYLDEWSTMMEEYSVSITEVIQALVNATVRLPVGGNVRLDVRELGEALNSASKMMETMISNIQRFMPKAEETDISISELARVAGGERALVGECGDLLSKRYKSQLEECSLRGQLIQLHSICHKNKNEEQQTSN</sequence>
<dbReference type="GO" id="GO:0008017">
    <property type="term" value="F:microtubule binding"/>
    <property type="evidence" value="ECO:0007669"/>
    <property type="project" value="TreeGrafter"/>
</dbReference>
<evidence type="ECO:0000313" key="3">
    <source>
        <dbReference type="EMBL" id="RZB90180.1"/>
    </source>
</evidence>
<protein>
    <submittedName>
        <fullName evidence="3">Protein ENDOSPERM DEFECTIVE 1 isoform B</fullName>
    </submittedName>
</protein>
<feature type="region of interest" description="Disordered" evidence="2">
    <location>
        <begin position="85"/>
        <end position="104"/>
    </location>
</feature>
<dbReference type="AlphaFoldDB" id="A0A445IVW5"/>
<dbReference type="InterPro" id="IPR007573">
    <property type="entry name" value="QWRF"/>
</dbReference>
<name>A0A445IVW5_GLYSO</name>
<organism evidence="3 4">
    <name type="scientific">Glycine soja</name>
    <name type="common">Wild soybean</name>
    <dbReference type="NCBI Taxonomy" id="3848"/>
    <lineage>
        <taxon>Eukaryota</taxon>
        <taxon>Viridiplantae</taxon>
        <taxon>Streptophyta</taxon>
        <taxon>Embryophyta</taxon>
        <taxon>Tracheophyta</taxon>
        <taxon>Spermatophyta</taxon>
        <taxon>Magnoliopsida</taxon>
        <taxon>eudicotyledons</taxon>
        <taxon>Gunneridae</taxon>
        <taxon>Pentapetalae</taxon>
        <taxon>rosids</taxon>
        <taxon>fabids</taxon>
        <taxon>Fabales</taxon>
        <taxon>Fabaceae</taxon>
        <taxon>Papilionoideae</taxon>
        <taxon>50 kb inversion clade</taxon>
        <taxon>NPAAA clade</taxon>
        <taxon>indigoferoid/millettioid clade</taxon>
        <taxon>Phaseoleae</taxon>
        <taxon>Glycine</taxon>
        <taxon>Glycine subgen. Soja</taxon>
    </lineage>
</organism>
<dbReference type="Proteomes" id="UP000289340">
    <property type="component" value="Chromosome 9"/>
</dbReference>
<dbReference type="GO" id="GO:0005880">
    <property type="term" value="C:nuclear microtubule"/>
    <property type="evidence" value="ECO:0007669"/>
    <property type="project" value="TreeGrafter"/>
</dbReference>
<dbReference type="PANTHER" id="PTHR31807:SF6">
    <property type="entry name" value="PROTEIN ENDOSPERM DEFECTIVE 1-RELATED"/>
    <property type="match status" value="1"/>
</dbReference>
<gene>
    <name evidence="3" type="ORF">D0Y65_022912</name>
</gene>
<reference evidence="3 4" key="1">
    <citation type="submission" date="2018-09" db="EMBL/GenBank/DDBJ databases">
        <title>A high-quality reference genome of wild soybean provides a powerful tool to mine soybean genomes.</title>
        <authorList>
            <person name="Xie M."/>
            <person name="Chung C.Y.L."/>
            <person name="Li M.-W."/>
            <person name="Wong F.-L."/>
            <person name="Chan T.-F."/>
            <person name="Lam H.-M."/>
        </authorList>
    </citation>
    <scope>NUCLEOTIDE SEQUENCE [LARGE SCALE GENOMIC DNA]</scope>
    <source>
        <strain evidence="4">cv. W05</strain>
        <tissue evidence="3">Hypocotyl of etiolated seedlings</tissue>
    </source>
</reference>
<dbReference type="Pfam" id="PF04484">
    <property type="entry name" value="QWRF"/>
    <property type="match status" value="2"/>
</dbReference>
<comment type="similarity">
    <text evidence="1">Belongs to the QWRF family.</text>
</comment>
<comment type="caution">
    <text evidence="3">The sequence shown here is derived from an EMBL/GenBank/DDBJ whole genome shotgun (WGS) entry which is preliminary data.</text>
</comment>
<feature type="compositionally biased region" description="Polar residues" evidence="2">
    <location>
        <begin position="223"/>
        <end position="243"/>
    </location>
</feature>
<keyword evidence="4" id="KW-1185">Reference proteome</keyword>
<feature type="region of interest" description="Disordered" evidence="2">
    <location>
        <begin position="1"/>
        <end position="75"/>
    </location>
</feature>
<evidence type="ECO:0000256" key="2">
    <source>
        <dbReference type="SAM" id="MobiDB-lite"/>
    </source>
</evidence>
<proteinExistence type="inferred from homology"/>
<evidence type="ECO:0000256" key="1">
    <source>
        <dbReference type="ARBA" id="ARBA00010016"/>
    </source>
</evidence>
<evidence type="ECO:0000313" key="4">
    <source>
        <dbReference type="Proteomes" id="UP000289340"/>
    </source>
</evidence>
<feature type="region of interest" description="Disordered" evidence="2">
    <location>
        <begin position="198"/>
        <end position="287"/>
    </location>
</feature>
<feature type="compositionally biased region" description="Polar residues" evidence="2">
    <location>
        <begin position="66"/>
        <end position="75"/>
    </location>
</feature>